<dbReference type="EMBL" id="JAENHL010000004">
    <property type="protein sequence ID" value="MBK1865390.1"/>
    <property type="molecule type" value="Genomic_DNA"/>
</dbReference>
<dbReference type="Proteomes" id="UP000616151">
    <property type="component" value="Unassembled WGS sequence"/>
</dbReference>
<accession>A0ACC5QYC4</accession>
<keyword evidence="2" id="KW-1185">Reference proteome</keyword>
<reference evidence="1" key="1">
    <citation type="submission" date="2021-01" db="EMBL/GenBank/DDBJ databases">
        <authorList>
            <person name="Sun Q."/>
        </authorList>
    </citation>
    <scope>NUCLEOTIDE SEQUENCE</scope>
    <source>
        <strain evidence="1">YIM B02566</strain>
    </source>
</reference>
<comment type="caution">
    <text evidence="1">The sequence shown here is derived from an EMBL/GenBank/DDBJ whole genome shotgun (WGS) entry which is preliminary data.</text>
</comment>
<proteinExistence type="predicted"/>
<name>A0ACC5QYC4_9HYPH</name>
<sequence>MSLEKRAVLIAGPTASGKSALAIALAHEKGGVIVNADAMQVYRDLRILTARPSEEDEAQVPHRLYGHVSGASAYSVARWLADATAELEAVWRSGRVPVITGGTGLYFKALEQGLADIPLIPPDITQKWRDAKGDLHAELAKRDEGAAARLNPNDRQRIIRALEVFEGTGKPLDHWQRAAQGQAVLAGVAVERIFLNPDRKILHARADERFARMVKEGAVEEVKALLALGLDPNVPVMKAIGVKQLAAWLSGWRGLEDAIAAGQTATRQYIKRQLTWWRHQMPGWEERRA</sequence>
<protein>
    <submittedName>
        <fullName evidence="1">tRNA (Adenosine(37)-N6)-dimethylallyltransferase MiaA</fullName>
        <ecNumber evidence="1">2.5.1.75</ecNumber>
    </submittedName>
</protein>
<organism evidence="1 2">
    <name type="scientific">Taklimakanibacter albus</name>
    <dbReference type="NCBI Taxonomy" id="2800327"/>
    <lineage>
        <taxon>Bacteria</taxon>
        <taxon>Pseudomonadati</taxon>
        <taxon>Pseudomonadota</taxon>
        <taxon>Alphaproteobacteria</taxon>
        <taxon>Hyphomicrobiales</taxon>
        <taxon>Aestuariivirgaceae</taxon>
        <taxon>Taklimakanibacter</taxon>
    </lineage>
</organism>
<keyword evidence="1" id="KW-0808">Transferase</keyword>
<gene>
    <name evidence="1" type="primary">miaA</name>
    <name evidence="1" type="ORF">JHL16_03420</name>
</gene>
<evidence type="ECO:0000313" key="2">
    <source>
        <dbReference type="Proteomes" id="UP000616151"/>
    </source>
</evidence>
<dbReference type="EC" id="2.5.1.75" evidence="1"/>
<evidence type="ECO:0000313" key="1">
    <source>
        <dbReference type="EMBL" id="MBK1865390.1"/>
    </source>
</evidence>